<protein>
    <submittedName>
        <fullName evidence="1">Uncharacterized protein</fullName>
    </submittedName>
</protein>
<comment type="caution">
    <text evidence="1">The sequence shown here is derived from an EMBL/GenBank/DDBJ whole genome shotgun (WGS) entry which is preliminary data.</text>
</comment>
<reference evidence="1" key="1">
    <citation type="journal article" date="2014" name="Front. Microbiol.">
        <title>High frequency of phylogenetically diverse reductive dehalogenase-homologous genes in deep subseafloor sedimentary metagenomes.</title>
        <authorList>
            <person name="Kawai M."/>
            <person name="Futagami T."/>
            <person name="Toyoda A."/>
            <person name="Takaki Y."/>
            <person name="Nishi S."/>
            <person name="Hori S."/>
            <person name="Arai W."/>
            <person name="Tsubouchi T."/>
            <person name="Morono Y."/>
            <person name="Uchiyama I."/>
            <person name="Ito T."/>
            <person name="Fujiyama A."/>
            <person name="Inagaki F."/>
            <person name="Takami H."/>
        </authorList>
    </citation>
    <scope>NUCLEOTIDE SEQUENCE</scope>
    <source>
        <strain evidence="1">Expedition CK06-06</strain>
    </source>
</reference>
<organism evidence="1">
    <name type="scientific">marine sediment metagenome</name>
    <dbReference type="NCBI Taxonomy" id="412755"/>
    <lineage>
        <taxon>unclassified sequences</taxon>
        <taxon>metagenomes</taxon>
        <taxon>ecological metagenomes</taxon>
    </lineage>
</organism>
<sequence>MTNGAAAGAAAAAAAIAQATKASGAIVRVEPSDFMTILSKTEKPLVVMAQGGLVTKNYQYLMGYKGLVFFTKSVSPLQFSSKVEIVAAKKIWIPT</sequence>
<proteinExistence type="predicted"/>
<gene>
    <name evidence="1" type="ORF">S06H3_07365</name>
</gene>
<accession>X1JTZ5</accession>
<dbReference type="AlphaFoldDB" id="X1JTZ5"/>
<dbReference type="EMBL" id="BARV01002977">
    <property type="protein sequence ID" value="GAH98221.1"/>
    <property type="molecule type" value="Genomic_DNA"/>
</dbReference>
<name>X1JTZ5_9ZZZZ</name>
<evidence type="ECO:0000313" key="1">
    <source>
        <dbReference type="EMBL" id="GAH98221.1"/>
    </source>
</evidence>